<dbReference type="PANTHER" id="PTHR16255">
    <property type="entry name" value="REQUIRED FOR MEIOTIC NUCLEAR DIVISION PROTEIN 1 HOMOLOG"/>
    <property type="match status" value="1"/>
</dbReference>
<accession>A0A0N4VB48</accession>
<comment type="similarity">
    <text evidence="1">Belongs to the RMD1/sif2 family.</text>
</comment>
<dbReference type="AlphaFoldDB" id="A0A0N4VB48"/>
<evidence type="ECO:0000256" key="1">
    <source>
        <dbReference type="ARBA" id="ARBA00008306"/>
    </source>
</evidence>
<evidence type="ECO:0000313" key="3">
    <source>
        <dbReference type="WBParaSite" id="EVEC_0000774801-mRNA-1"/>
    </source>
</evidence>
<dbReference type="GO" id="GO:0005739">
    <property type="term" value="C:mitochondrion"/>
    <property type="evidence" value="ECO:0007669"/>
    <property type="project" value="UniProtKB-ARBA"/>
</dbReference>
<dbReference type="InterPro" id="IPR003734">
    <property type="entry name" value="DUF155"/>
</dbReference>
<reference evidence="3" key="1">
    <citation type="submission" date="2017-02" db="UniProtKB">
        <authorList>
            <consortium name="WormBaseParasite"/>
        </authorList>
    </citation>
    <scope>IDENTIFICATION</scope>
</reference>
<dbReference type="Pfam" id="PF02582">
    <property type="entry name" value="DUF155"/>
    <property type="match status" value="1"/>
</dbReference>
<dbReference type="PANTHER" id="PTHR16255:SF1">
    <property type="entry name" value="REQUIRED FOR MEIOTIC NUCLEAR DIVISION PROTEIN 1 HOMOLOG"/>
    <property type="match status" value="1"/>
</dbReference>
<dbReference type="InterPro" id="IPR051624">
    <property type="entry name" value="RMD1/Sad1-interacting"/>
</dbReference>
<feature type="domain" description="DUF155" evidence="2">
    <location>
        <begin position="43"/>
        <end position="205"/>
    </location>
</feature>
<organism evidence="3">
    <name type="scientific">Enterobius vermicularis</name>
    <name type="common">Human pinworm</name>
    <dbReference type="NCBI Taxonomy" id="51028"/>
    <lineage>
        <taxon>Eukaryota</taxon>
        <taxon>Metazoa</taxon>
        <taxon>Ecdysozoa</taxon>
        <taxon>Nematoda</taxon>
        <taxon>Chromadorea</taxon>
        <taxon>Rhabditida</taxon>
        <taxon>Spirurina</taxon>
        <taxon>Oxyuridomorpha</taxon>
        <taxon>Oxyuroidea</taxon>
        <taxon>Oxyuridae</taxon>
        <taxon>Enterobius</taxon>
    </lineage>
</organism>
<proteinExistence type="inferred from homology"/>
<evidence type="ECO:0000259" key="2">
    <source>
        <dbReference type="Pfam" id="PF02582"/>
    </source>
</evidence>
<protein>
    <submittedName>
        <fullName evidence="3">DUF155 domain-containing protein</fullName>
    </submittedName>
</protein>
<sequence length="247" mass="28843">LVSPKHWSFRAALYFVFSESDEGLHFVPKKEYIIDQDALREFFVFVDGVVVFWDMEKCEVILFVKALLLLQFHSFKEKSHVSKNRFYLDTSRYNGDLKSSGSILERYAFSHGMGASVKIGIWEAQLSEQAEPLALTTKALSKGVIPWKRKEALQKTGQFATLRHSINLNCDLLDTDFYWERENLETFYYMAFHHFSVPKRLKLLNSRLDYCEQLVRIVDGMLCDRHVRFILVAESFRNEGVNSMDTI</sequence>
<name>A0A0N4VB48_ENTVE</name>
<dbReference type="GO" id="GO:0070131">
    <property type="term" value="P:positive regulation of mitochondrial translation"/>
    <property type="evidence" value="ECO:0007669"/>
    <property type="project" value="TreeGrafter"/>
</dbReference>
<dbReference type="WBParaSite" id="EVEC_0000774801-mRNA-1">
    <property type="protein sequence ID" value="EVEC_0000774801-mRNA-1"/>
    <property type="gene ID" value="EVEC_0000774801"/>
</dbReference>